<sequence length="225" mass="25524">MTRSDIIPMVLFGAILVSLGINTPQAANEIIARLFDKSIANSELQPSQQDVDRFQAILTDKSDKEIRQLLAQRALGEKISESVLADYAQKNNIEPNAAEIQSAYSVIKTWTLDLAEQEGYSQQEVDRYRRAMAQGMAKSWKVSKSLYEHFGGEVAFQQSNPLTPVGAYRDLFAQYQEKGDFVIYDPIFKAAFWESVKVRYAKVLDENDVDFTTPWWEYSQTAASE</sequence>
<dbReference type="EMBL" id="JAAAWN010000026">
    <property type="protein sequence ID" value="NDV92652.1"/>
    <property type="molecule type" value="Genomic_DNA"/>
</dbReference>
<dbReference type="InterPro" id="IPR027304">
    <property type="entry name" value="Trigger_fact/SurA_dom_sf"/>
</dbReference>
<accession>A0A7X5LNL9</accession>
<dbReference type="Proteomes" id="UP000470213">
    <property type="component" value="Unassembled WGS sequence"/>
</dbReference>
<gene>
    <name evidence="1" type="ORF">GTH32_15870</name>
</gene>
<protein>
    <submittedName>
        <fullName evidence="1">Uncharacterized protein</fullName>
    </submittedName>
</protein>
<evidence type="ECO:0000313" key="2">
    <source>
        <dbReference type="Proteomes" id="UP000470213"/>
    </source>
</evidence>
<proteinExistence type="predicted"/>
<reference evidence="1 2" key="1">
    <citation type="submission" date="2020-01" db="EMBL/GenBank/DDBJ databases">
        <authorList>
            <person name="Chen J."/>
            <person name="Zhu S."/>
            <person name="Yang J."/>
        </authorList>
    </citation>
    <scope>NUCLEOTIDE SEQUENCE [LARGE SCALE GENOMIC DNA]</scope>
    <source>
        <strain evidence="1 2">345S023</strain>
    </source>
</reference>
<dbReference type="AlphaFoldDB" id="A0A7X5LNL9"/>
<evidence type="ECO:0000313" key="1">
    <source>
        <dbReference type="EMBL" id="NDV92652.1"/>
    </source>
</evidence>
<keyword evidence="2" id="KW-1185">Reference proteome</keyword>
<name>A0A7X5LNL9_9ALTE</name>
<comment type="caution">
    <text evidence="1">The sequence shown here is derived from an EMBL/GenBank/DDBJ whole genome shotgun (WGS) entry which is preliminary data.</text>
</comment>
<dbReference type="SUPFAM" id="SSF109998">
    <property type="entry name" value="Triger factor/SurA peptide-binding domain-like"/>
    <property type="match status" value="1"/>
</dbReference>
<dbReference type="RefSeq" id="WP_163087568.1">
    <property type="nucleotide sequence ID" value="NZ_JAAAWN010000026.1"/>
</dbReference>
<organism evidence="1 2">
    <name type="scientific">Alteromonas profundi</name>
    <dbReference type="NCBI Taxonomy" id="2696062"/>
    <lineage>
        <taxon>Bacteria</taxon>
        <taxon>Pseudomonadati</taxon>
        <taxon>Pseudomonadota</taxon>
        <taxon>Gammaproteobacteria</taxon>
        <taxon>Alteromonadales</taxon>
        <taxon>Alteromonadaceae</taxon>
        <taxon>Alteromonas/Salinimonas group</taxon>
        <taxon>Alteromonas</taxon>
    </lineage>
</organism>